<keyword evidence="1" id="KW-1003">Cell membrane</keyword>
<comment type="caution">
    <text evidence="8">The sequence shown here is derived from an EMBL/GenBank/DDBJ whole genome shotgun (WGS) entry which is preliminary data.</text>
</comment>
<name>A0A6I2U159_9BACT</name>
<keyword evidence="3 7" id="KW-0812">Transmembrane</keyword>
<sequence length="141" mass="15810">MKVYWSKIAVLGFMFFTISLILVLSFKDSLSHPSIGIYLSLFGIFLSGIYAALPKIEPAKPKKEKEKKEISDLYAFSMLFCLLISALSLAVGIISTILGNMEINYICAAIFGVSFTAFLYGSWWKITNIASKANWSEWGWI</sequence>
<evidence type="ECO:0000256" key="3">
    <source>
        <dbReference type="ARBA" id="ARBA00022692"/>
    </source>
</evidence>
<keyword evidence="5 7" id="KW-1133">Transmembrane helix</keyword>
<reference evidence="8 9" key="1">
    <citation type="submission" date="2019-08" db="EMBL/GenBank/DDBJ databases">
        <title>In-depth cultivation of the pig gut microbiome towards novel bacterial diversity and tailored functional studies.</title>
        <authorList>
            <person name="Wylensek D."/>
            <person name="Hitch T.C.A."/>
            <person name="Clavel T."/>
        </authorList>
    </citation>
    <scope>NUCLEOTIDE SEQUENCE [LARGE SCALE GENOMIC DNA]</scope>
    <source>
        <strain evidence="8 9">LKV-178-WT-2C</strain>
    </source>
</reference>
<evidence type="ECO:0000313" key="8">
    <source>
        <dbReference type="EMBL" id="MST77760.1"/>
    </source>
</evidence>
<keyword evidence="4" id="KW-0378">Hydrolase</keyword>
<evidence type="ECO:0000313" key="9">
    <source>
        <dbReference type="Proteomes" id="UP000450161"/>
    </source>
</evidence>
<feature type="transmembrane region" description="Helical" evidence="7">
    <location>
        <begin position="103"/>
        <end position="123"/>
    </location>
</feature>
<dbReference type="AlphaFoldDB" id="A0A6I2U159"/>
<evidence type="ECO:0000256" key="7">
    <source>
        <dbReference type="SAM" id="Phobius"/>
    </source>
</evidence>
<dbReference type="InterPro" id="IPR006741">
    <property type="entry name" value="AgrB"/>
</dbReference>
<evidence type="ECO:0000256" key="2">
    <source>
        <dbReference type="ARBA" id="ARBA00022670"/>
    </source>
</evidence>
<keyword evidence="6 7" id="KW-0472">Membrane</keyword>
<dbReference type="EMBL" id="VUNF01000015">
    <property type="protein sequence ID" value="MST77760.1"/>
    <property type="molecule type" value="Genomic_DNA"/>
</dbReference>
<keyword evidence="2" id="KW-0645">Protease</keyword>
<protein>
    <submittedName>
        <fullName evidence="8">Uncharacterized protein</fullName>
    </submittedName>
</protein>
<dbReference type="Pfam" id="PF04647">
    <property type="entry name" value="AgrB"/>
    <property type="match status" value="1"/>
</dbReference>
<proteinExistence type="predicted"/>
<feature type="transmembrane region" description="Helical" evidence="7">
    <location>
        <begin position="35"/>
        <end position="53"/>
    </location>
</feature>
<evidence type="ECO:0000256" key="6">
    <source>
        <dbReference type="ARBA" id="ARBA00023136"/>
    </source>
</evidence>
<dbReference type="Proteomes" id="UP000450161">
    <property type="component" value="Unassembled WGS sequence"/>
</dbReference>
<gene>
    <name evidence="8" type="ORF">FYJ72_08720</name>
</gene>
<evidence type="ECO:0000256" key="1">
    <source>
        <dbReference type="ARBA" id="ARBA00022475"/>
    </source>
</evidence>
<dbReference type="RefSeq" id="WP_154481176.1">
    <property type="nucleotide sequence ID" value="NZ_VUNF01000015.1"/>
</dbReference>
<accession>A0A6I2U159</accession>
<evidence type="ECO:0000256" key="5">
    <source>
        <dbReference type="ARBA" id="ARBA00022989"/>
    </source>
</evidence>
<organism evidence="8 9">
    <name type="scientific">Segatella copri</name>
    <dbReference type="NCBI Taxonomy" id="165179"/>
    <lineage>
        <taxon>Bacteria</taxon>
        <taxon>Pseudomonadati</taxon>
        <taxon>Bacteroidota</taxon>
        <taxon>Bacteroidia</taxon>
        <taxon>Bacteroidales</taxon>
        <taxon>Prevotellaceae</taxon>
        <taxon>Segatella</taxon>
    </lineage>
</organism>
<evidence type="ECO:0000256" key="4">
    <source>
        <dbReference type="ARBA" id="ARBA00022801"/>
    </source>
</evidence>
<feature type="transmembrane region" description="Helical" evidence="7">
    <location>
        <begin position="73"/>
        <end position="97"/>
    </location>
</feature>